<evidence type="ECO:0000313" key="1">
    <source>
        <dbReference type="EMBL" id="MFC4397638.1"/>
    </source>
</evidence>
<dbReference type="Proteomes" id="UP001595778">
    <property type="component" value="Unassembled WGS sequence"/>
</dbReference>
<keyword evidence="2" id="KW-1185">Reference proteome</keyword>
<organism evidence="1 2">
    <name type="scientific">Arthrobacter sedimenti</name>
    <dbReference type="NCBI Taxonomy" id="2694931"/>
    <lineage>
        <taxon>Bacteria</taxon>
        <taxon>Bacillati</taxon>
        <taxon>Actinomycetota</taxon>
        <taxon>Actinomycetes</taxon>
        <taxon>Micrococcales</taxon>
        <taxon>Micrococcaceae</taxon>
        <taxon>Arthrobacter</taxon>
    </lineage>
</organism>
<proteinExistence type="predicted"/>
<name>A0ABV8WQC1_9MICC</name>
<sequence>MAVPLSDNVRELETLAPAFICWYVQRPFSTDVEEVLASLKLFFRFYPEAGESRSITALDPAEVAARLVSLIINTAHAGLVATYSLMQFLKFLQDSGRWCGNPESYRAVCGILTDIICLDMRSTPSGAETAAGVTASPAD</sequence>
<dbReference type="RefSeq" id="WP_286401598.1">
    <property type="nucleotide sequence ID" value="NZ_JBHSDQ010000007.1"/>
</dbReference>
<accession>A0ABV8WQC1</accession>
<dbReference type="EMBL" id="JBHSDQ010000007">
    <property type="protein sequence ID" value="MFC4397638.1"/>
    <property type="molecule type" value="Genomic_DNA"/>
</dbReference>
<evidence type="ECO:0000313" key="2">
    <source>
        <dbReference type="Proteomes" id="UP001595778"/>
    </source>
</evidence>
<reference evidence="2" key="1">
    <citation type="journal article" date="2019" name="Int. J. Syst. Evol. Microbiol.">
        <title>The Global Catalogue of Microorganisms (GCM) 10K type strain sequencing project: providing services to taxonomists for standard genome sequencing and annotation.</title>
        <authorList>
            <consortium name="The Broad Institute Genomics Platform"/>
            <consortium name="The Broad Institute Genome Sequencing Center for Infectious Disease"/>
            <person name="Wu L."/>
            <person name="Ma J."/>
        </authorList>
    </citation>
    <scope>NUCLEOTIDE SEQUENCE [LARGE SCALE GENOMIC DNA]</scope>
    <source>
        <strain evidence="2">PJ61</strain>
    </source>
</reference>
<gene>
    <name evidence="1" type="ORF">ACFO0G_16185</name>
</gene>
<comment type="caution">
    <text evidence="1">The sequence shown here is derived from an EMBL/GenBank/DDBJ whole genome shotgun (WGS) entry which is preliminary data.</text>
</comment>
<protein>
    <submittedName>
        <fullName evidence="1">Uncharacterized protein</fullName>
    </submittedName>
</protein>